<dbReference type="InterPro" id="IPR048279">
    <property type="entry name" value="MdtK-like"/>
</dbReference>
<keyword evidence="6 10" id="KW-1133">Transmembrane helix</keyword>
<feature type="transmembrane region" description="Helical" evidence="10">
    <location>
        <begin position="371"/>
        <end position="389"/>
    </location>
</feature>
<dbReference type="CDD" id="cd13131">
    <property type="entry name" value="MATE_NorM_like"/>
    <property type="match status" value="1"/>
</dbReference>
<feature type="transmembrane region" description="Helical" evidence="10">
    <location>
        <begin position="252"/>
        <end position="276"/>
    </location>
</feature>
<dbReference type="InterPro" id="IPR002528">
    <property type="entry name" value="MATE_fam"/>
</dbReference>
<evidence type="ECO:0000256" key="4">
    <source>
        <dbReference type="ARBA" id="ARBA00022475"/>
    </source>
</evidence>
<dbReference type="GO" id="GO:0006811">
    <property type="term" value="P:monoatomic ion transport"/>
    <property type="evidence" value="ECO:0007669"/>
    <property type="project" value="UniProtKB-KW"/>
</dbReference>
<evidence type="ECO:0000256" key="6">
    <source>
        <dbReference type="ARBA" id="ARBA00022989"/>
    </source>
</evidence>
<evidence type="ECO:0000256" key="10">
    <source>
        <dbReference type="SAM" id="Phobius"/>
    </source>
</evidence>
<dbReference type="EMBL" id="WPHG01000005">
    <property type="protein sequence ID" value="MVA99327.1"/>
    <property type="molecule type" value="Genomic_DNA"/>
</dbReference>
<feature type="transmembrane region" description="Helical" evidence="10">
    <location>
        <begin position="328"/>
        <end position="351"/>
    </location>
</feature>
<evidence type="ECO:0000256" key="5">
    <source>
        <dbReference type="ARBA" id="ARBA00022692"/>
    </source>
</evidence>
<keyword evidence="4" id="KW-1003">Cell membrane</keyword>
<accession>A0A844QJE6</accession>
<feature type="transmembrane region" description="Helical" evidence="10">
    <location>
        <begin position="110"/>
        <end position="127"/>
    </location>
</feature>
<evidence type="ECO:0000256" key="8">
    <source>
        <dbReference type="ARBA" id="ARBA00023136"/>
    </source>
</evidence>
<dbReference type="PANTHER" id="PTHR43298:SF2">
    <property type="entry name" value="FMN_FAD EXPORTER YEEO-RELATED"/>
    <property type="match status" value="1"/>
</dbReference>
<comment type="subcellular location">
    <subcellularLocation>
        <location evidence="1">Cell inner membrane</location>
        <topology evidence="1">Multi-pass membrane protein</topology>
    </subcellularLocation>
</comment>
<evidence type="ECO:0000313" key="12">
    <source>
        <dbReference type="Proteomes" id="UP000463224"/>
    </source>
</evidence>
<dbReference type="GO" id="GO:0042910">
    <property type="term" value="F:xenobiotic transmembrane transporter activity"/>
    <property type="evidence" value="ECO:0007669"/>
    <property type="project" value="InterPro"/>
</dbReference>
<organism evidence="11 12">
    <name type="scientific">Nitratireductor arenosus</name>
    <dbReference type="NCBI Taxonomy" id="2682096"/>
    <lineage>
        <taxon>Bacteria</taxon>
        <taxon>Pseudomonadati</taxon>
        <taxon>Pseudomonadota</taxon>
        <taxon>Alphaproteobacteria</taxon>
        <taxon>Hyphomicrobiales</taxon>
        <taxon>Phyllobacteriaceae</taxon>
        <taxon>Nitratireductor</taxon>
    </lineage>
</organism>
<evidence type="ECO:0000256" key="2">
    <source>
        <dbReference type="ARBA" id="ARBA00022448"/>
    </source>
</evidence>
<feature type="transmembrane region" description="Helical" evidence="10">
    <location>
        <begin position="204"/>
        <end position="231"/>
    </location>
</feature>
<evidence type="ECO:0000256" key="7">
    <source>
        <dbReference type="ARBA" id="ARBA00023065"/>
    </source>
</evidence>
<evidence type="ECO:0000256" key="9">
    <source>
        <dbReference type="ARBA" id="ARBA00031636"/>
    </source>
</evidence>
<sequence>MSRLADCPAAPPAPARISVWRREIRATLALAWPMVMTNLGQNAMTATDIIMMGRLGPITLGAGTLGWSLYFAPMIFGLGLILATAPMIASELGRRRHSVRDVRRTVRQGIWIATLVALPIWAFLWFAEPLLLLMGQQKELASEAGRYMIWLQWALLPFFWYIVLRCFMAAMERPGWALVVTFCAVAFNVLANWCLMFGNLGFPAMGIAGSGLATTLSSVLMFAGVALVVTIDKQFRRYRLFGRFWRPDWPRFAALARMGLPIGAIVLFEVSIFNVAAMLMGLIGTTALAAHAIAMQVASLSFMVPMGISQAVTVRVGRAYGAGDPGGIARAGWASFGLGVGFMALMALVMIAVPDLLIGIFIDASTPESRAVAQLAVSFLAFAALFQIFDGAQAVAGGMLRGLHDTRVPMLYAAIGYWGVGLPIGGVLAFRYGFGGTGIWLGLSSGLAVVGALLLARWLARERLGLIGPR</sequence>
<comment type="caution">
    <text evidence="11">The sequence shown here is derived from an EMBL/GenBank/DDBJ whole genome shotgun (WGS) entry which is preliminary data.</text>
</comment>
<reference evidence="11 12" key="1">
    <citation type="submission" date="2019-12" db="EMBL/GenBank/DDBJ databases">
        <title>Nitratireductor arenosus sp. nov., Isolated from sea sand, Jeju island, South Korea.</title>
        <authorList>
            <person name="Kim W."/>
        </authorList>
    </citation>
    <scope>NUCLEOTIDE SEQUENCE [LARGE SCALE GENOMIC DNA]</scope>
    <source>
        <strain evidence="11 12">CAU 1489</strain>
    </source>
</reference>
<gene>
    <name evidence="11" type="ORF">GN330_18945</name>
</gene>
<keyword evidence="8 10" id="KW-0472">Membrane</keyword>
<proteinExistence type="predicted"/>
<dbReference type="Proteomes" id="UP000463224">
    <property type="component" value="Unassembled WGS sequence"/>
</dbReference>
<dbReference type="PANTHER" id="PTHR43298">
    <property type="entry name" value="MULTIDRUG RESISTANCE PROTEIN NORM-RELATED"/>
    <property type="match status" value="1"/>
</dbReference>
<protein>
    <recommendedName>
        <fullName evidence="9">Multidrug-efflux transporter</fullName>
    </recommendedName>
</protein>
<dbReference type="InterPro" id="IPR050222">
    <property type="entry name" value="MATE_MdtK"/>
</dbReference>
<keyword evidence="3" id="KW-0050">Antiport</keyword>
<evidence type="ECO:0000256" key="3">
    <source>
        <dbReference type="ARBA" id="ARBA00022449"/>
    </source>
</evidence>
<dbReference type="Pfam" id="PF01554">
    <property type="entry name" value="MatE"/>
    <property type="match status" value="2"/>
</dbReference>
<dbReference type="RefSeq" id="WP_156714391.1">
    <property type="nucleotide sequence ID" value="NZ_WPHG01000005.1"/>
</dbReference>
<feature type="transmembrane region" description="Helical" evidence="10">
    <location>
        <begin position="438"/>
        <end position="460"/>
    </location>
</feature>
<evidence type="ECO:0000313" key="11">
    <source>
        <dbReference type="EMBL" id="MVA99327.1"/>
    </source>
</evidence>
<dbReference type="GO" id="GO:0015297">
    <property type="term" value="F:antiporter activity"/>
    <property type="evidence" value="ECO:0007669"/>
    <property type="project" value="UniProtKB-KW"/>
</dbReference>
<keyword evidence="2" id="KW-0813">Transport</keyword>
<keyword evidence="5 10" id="KW-0812">Transmembrane</keyword>
<evidence type="ECO:0000256" key="1">
    <source>
        <dbReference type="ARBA" id="ARBA00004429"/>
    </source>
</evidence>
<feature type="transmembrane region" description="Helical" evidence="10">
    <location>
        <begin position="410"/>
        <end position="432"/>
    </location>
</feature>
<dbReference type="AlphaFoldDB" id="A0A844QJE6"/>
<dbReference type="PIRSF" id="PIRSF006603">
    <property type="entry name" value="DinF"/>
    <property type="match status" value="1"/>
</dbReference>
<dbReference type="NCBIfam" id="TIGR00797">
    <property type="entry name" value="matE"/>
    <property type="match status" value="1"/>
</dbReference>
<keyword evidence="7" id="KW-0406">Ion transport</keyword>
<feature type="transmembrane region" description="Helical" evidence="10">
    <location>
        <begin position="288"/>
        <end position="308"/>
    </location>
</feature>
<keyword evidence="12" id="KW-1185">Reference proteome</keyword>
<dbReference type="GO" id="GO:0005886">
    <property type="term" value="C:plasma membrane"/>
    <property type="evidence" value="ECO:0007669"/>
    <property type="project" value="UniProtKB-SubCell"/>
</dbReference>
<name>A0A844QJE6_9HYPH</name>
<feature type="transmembrane region" description="Helical" evidence="10">
    <location>
        <begin position="147"/>
        <end position="164"/>
    </location>
</feature>
<feature type="transmembrane region" description="Helical" evidence="10">
    <location>
        <begin position="176"/>
        <end position="198"/>
    </location>
</feature>
<feature type="transmembrane region" description="Helical" evidence="10">
    <location>
        <begin position="67"/>
        <end position="89"/>
    </location>
</feature>